<reference evidence="2" key="1">
    <citation type="journal article" date="2013" name="Nature">
        <title>Draft genome of the wheat A-genome progenitor Triticum urartu.</title>
        <authorList>
            <person name="Ling H.Q."/>
            <person name="Zhao S."/>
            <person name="Liu D."/>
            <person name="Wang J."/>
            <person name="Sun H."/>
            <person name="Zhang C."/>
            <person name="Fan H."/>
            <person name="Li D."/>
            <person name="Dong L."/>
            <person name="Tao Y."/>
            <person name="Gao C."/>
            <person name="Wu H."/>
            <person name="Li Y."/>
            <person name="Cui Y."/>
            <person name="Guo X."/>
            <person name="Zheng S."/>
            <person name="Wang B."/>
            <person name="Yu K."/>
            <person name="Liang Q."/>
            <person name="Yang W."/>
            <person name="Lou X."/>
            <person name="Chen J."/>
            <person name="Feng M."/>
            <person name="Jian J."/>
            <person name="Zhang X."/>
            <person name="Luo G."/>
            <person name="Jiang Y."/>
            <person name="Liu J."/>
            <person name="Wang Z."/>
            <person name="Sha Y."/>
            <person name="Zhang B."/>
            <person name="Wu H."/>
            <person name="Tang D."/>
            <person name="Shen Q."/>
            <person name="Xue P."/>
            <person name="Zou S."/>
            <person name="Wang X."/>
            <person name="Liu X."/>
            <person name="Wang F."/>
            <person name="Yang Y."/>
            <person name="An X."/>
            <person name="Dong Z."/>
            <person name="Zhang K."/>
            <person name="Zhang X."/>
            <person name="Luo M.C."/>
            <person name="Dvorak J."/>
            <person name="Tong Y."/>
            <person name="Wang J."/>
            <person name="Yang H."/>
            <person name="Li Z."/>
            <person name="Wang D."/>
            <person name="Zhang A."/>
            <person name="Wang J."/>
        </authorList>
    </citation>
    <scope>NUCLEOTIDE SEQUENCE</scope>
    <source>
        <strain evidence="2">cv. G1812</strain>
    </source>
</reference>
<dbReference type="Gramene" id="TuG1812G0300002579.01.T03">
    <property type="protein sequence ID" value="TuG1812G0300002579.01.T03.cds347454"/>
    <property type="gene ID" value="TuG1812G0300002579.01"/>
</dbReference>
<dbReference type="Proteomes" id="UP000015106">
    <property type="component" value="Chromosome 3"/>
</dbReference>
<evidence type="ECO:0000313" key="1">
    <source>
        <dbReference type="EnsemblPlants" id="TuG1812G0300002579.01.T03.cds347454"/>
    </source>
</evidence>
<proteinExistence type="predicted"/>
<gene>
    <name evidence="1" type="primary">LOC125544096</name>
</gene>
<dbReference type="EnsemblPlants" id="TuG1812G0300002579.01.T03">
    <property type="protein sequence ID" value="TuG1812G0300002579.01.T03.cds347454"/>
    <property type="gene ID" value="TuG1812G0300002579.01"/>
</dbReference>
<evidence type="ECO:0000313" key="2">
    <source>
        <dbReference type="Proteomes" id="UP000015106"/>
    </source>
</evidence>
<keyword evidence="2" id="KW-1185">Reference proteome</keyword>
<sequence>MFLVIICVEQFPRLDHLSTFLSASKSACLF</sequence>
<dbReference type="AlphaFoldDB" id="A0A8R7PT68"/>
<protein>
    <submittedName>
        <fullName evidence="1">Uncharacterized protein</fullName>
    </submittedName>
</protein>
<accession>A0A8R7PT68</accession>
<reference evidence="1" key="2">
    <citation type="submission" date="2018-03" db="EMBL/GenBank/DDBJ databases">
        <title>The Triticum urartu genome reveals the dynamic nature of wheat genome evolution.</title>
        <authorList>
            <person name="Ling H."/>
            <person name="Ma B."/>
            <person name="Shi X."/>
            <person name="Liu H."/>
            <person name="Dong L."/>
            <person name="Sun H."/>
            <person name="Cao Y."/>
            <person name="Gao Q."/>
            <person name="Zheng S."/>
            <person name="Li Y."/>
            <person name="Yu Y."/>
            <person name="Du H."/>
            <person name="Qi M."/>
            <person name="Li Y."/>
            <person name="Yu H."/>
            <person name="Cui Y."/>
            <person name="Wang N."/>
            <person name="Chen C."/>
            <person name="Wu H."/>
            <person name="Zhao Y."/>
            <person name="Zhang J."/>
            <person name="Li Y."/>
            <person name="Zhou W."/>
            <person name="Zhang B."/>
            <person name="Hu W."/>
            <person name="Eijk M."/>
            <person name="Tang J."/>
            <person name="Witsenboer H."/>
            <person name="Zhao S."/>
            <person name="Li Z."/>
            <person name="Zhang A."/>
            <person name="Wang D."/>
            <person name="Liang C."/>
        </authorList>
    </citation>
    <scope>NUCLEOTIDE SEQUENCE [LARGE SCALE GENOMIC DNA]</scope>
    <source>
        <strain evidence="1">cv. G1812</strain>
    </source>
</reference>
<name>A0A8R7PT68_TRIUA</name>
<reference evidence="1" key="3">
    <citation type="submission" date="2022-06" db="UniProtKB">
        <authorList>
            <consortium name="EnsemblPlants"/>
        </authorList>
    </citation>
    <scope>IDENTIFICATION</scope>
</reference>
<organism evidence="1 2">
    <name type="scientific">Triticum urartu</name>
    <name type="common">Red wild einkorn</name>
    <name type="synonym">Crithodium urartu</name>
    <dbReference type="NCBI Taxonomy" id="4572"/>
    <lineage>
        <taxon>Eukaryota</taxon>
        <taxon>Viridiplantae</taxon>
        <taxon>Streptophyta</taxon>
        <taxon>Embryophyta</taxon>
        <taxon>Tracheophyta</taxon>
        <taxon>Spermatophyta</taxon>
        <taxon>Magnoliopsida</taxon>
        <taxon>Liliopsida</taxon>
        <taxon>Poales</taxon>
        <taxon>Poaceae</taxon>
        <taxon>BOP clade</taxon>
        <taxon>Pooideae</taxon>
        <taxon>Triticodae</taxon>
        <taxon>Triticeae</taxon>
        <taxon>Triticinae</taxon>
        <taxon>Triticum</taxon>
    </lineage>
</organism>